<feature type="transmembrane region" description="Helical" evidence="4">
    <location>
        <begin position="71"/>
        <end position="89"/>
    </location>
</feature>
<keyword evidence="2 4" id="KW-1133">Transmembrane helix</keyword>
<comment type="caution">
    <text evidence="6">The sequence shown here is derived from an EMBL/GenBank/DDBJ whole genome shotgun (WGS) entry which is preliminary data.</text>
</comment>
<dbReference type="SUPFAM" id="SSF103473">
    <property type="entry name" value="MFS general substrate transporter"/>
    <property type="match status" value="1"/>
</dbReference>
<evidence type="ECO:0000313" key="6">
    <source>
        <dbReference type="EMBL" id="TKJ40305.1"/>
    </source>
</evidence>
<feature type="transmembrane region" description="Helical" evidence="4">
    <location>
        <begin position="36"/>
        <end position="59"/>
    </location>
</feature>
<feature type="transmembrane region" description="Helical" evidence="4">
    <location>
        <begin position="157"/>
        <end position="176"/>
    </location>
</feature>
<dbReference type="AlphaFoldDB" id="A0A532UZB5"/>
<sequence>MHRIRFLIHSLAHLVNDSYGGFLAPLLPLLAARHELSLVTTGFLVTIVTLSASLAQPFWGWLSDRHPHRGYIVGGVFASGLFFSMIGIAPNLVVLVIVIIAGGLGISCFHPMATAVASDMTVRRKGLAIAFFVTAGTSGFALGPVFVALLVETVGLHWMPIAAVPALLVAVIWLLFGPRGISGTNKTDSVGTLQNSAPAIPYSPIILLTSSSILRGVCILIFTNFMSFHLETMGLSLKSYSFYIFALQFGGSMGVLVCGSLSDKIGRWRVMLWTPVVSTPLFYLFLRTEGTLSFIALFLAGFFIFASAPAVIVAAQKMMFRREAMASALQIGLAWGTAGLLMGPVGKLGEVIGVYNLLLATALVPILLSVMTLLITPFRNQLEA</sequence>
<dbReference type="GO" id="GO:0022857">
    <property type="term" value="F:transmembrane transporter activity"/>
    <property type="evidence" value="ECO:0007669"/>
    <property type="project" value="InterPro"/>
</dbReference>
<feature type="transmembrane region" description="Helical" evidence="4">
    <location>
        <begin position="327"/>
        <end position="346"/>
    </location>
</feature>
<dbReference type="Pfam" id="PF07690">
    <property type="entry name" value="MFS_1"/>
    <property type="match status" value="1"/>
</dbReference>
<evidence type="ECO:0000256" key="2">
    <source>
        <dbReference type="ARBA" id="ARBA00022989"/>
    </source>
</evidence>
<dbReference type="EMBL" id="NJBN01000005">
    <property type="protein sequence ID" value="TKJ40305.1"/>
    <property type="molecule type" value="Genomic_DNA"/>
</dbReference>
<evidence type="ECO:0000256" key="4">
    <source>
        <dbReference type="SAM" id="Phobius"/>
    </source>
</evidence>
<dbReference type="InterPro" id="IPR020846">
    <property type="entry name" value="MFS_dom"/>
</dbReference>
<feature type="transmembrane region" description="Helical" evidence="4">
    <location>
        <begin position="129"/>
        <end position="151"/>
    </location>
</feature>
<dbReference type="GO" id="GO:0005886">
    <property type="term" value="C:plasma membrane"/>
    <property type="evidence" value="ECO:0007669"/>
    <property type="project" value="TreeGrafter"/>
</dbReference>
<proteinExistence type="predicted"/>
<feature type="domain" description="Major facilitator superfamily (MFS) profile" evidence="5">
    <location>
        <begin position="5"/>
        <end position="380"/>
    </location>
</feature>
<dbReference type="PROSITE" id="PS50850">
    <property type="entry name" value="MFS"/>
    <property type="match status" value="1"/>
</dbReference>
<keyword evidence="1 4" id="KW-0812">Transmembrane</keyword>
<dbReference type="InterPro" id="IPR036259">
    <property type="entry name" value="MFS_trans_sf"/>
</dbReference>
<feature type="transmembrane region" description="Helical" evidence="4">
    <location>
        <begin position="352"/>
        <end position="375"/>
    </location>
</feature>
<name>A0A532UZB5_UNCL8</name>
<dbReference type="PANTHER" id="PTHR43129">
    <property type="entry name" value="FOSMIDOMYCIN RESISTANCE PROTEIN"/>
    <property type="match status" value="1"/>
</dbReference>
<gene>
    <name evidence="6" type="ORF">CEE37_08240</name>
</gene>
<evidence type="ECO:0000313" key="7">
    <source>
        <dbReference type="Proteomes" id="UP000319619"/>
    </source>
</evidence>
<protein>
    <recommendedName>
        <fullName evidence="5">Major facilitator superfamily (MFS) profile domain-containing protein</fullName>
    </recommendedName>
</protein>
<evidence type="ECO:0000256" key="1">
    <source>
        <dbReference type="ARBA" id="ARBA00022692"/>
    </source>
</evidence>
<evidence type="ECO:0000256" key="3">
    <source>
        <dbReference type="ARBA" id="ARBA00023136"/>
    </source>
</evidence>
<feature type="transmembrane region" description="Helical" evidence="4">
    <location>
        <begin position="240"/>
        <end position="258"/>
    </location>
</feature>
<dbReference type="InterPro" id="IPR011701">
    <property type="entry name" value="MFS"/>
</dbReference>
<evidence type="ECO:0000259" key="5">
    <source>
        <dbReference type="PROSITE" id="PS50850"/>
    </source>
</evidence>
<dbReference type="Gene3D" id="1.20.1250.20">
    <property type="entry name" value="MFS general substrate transporter like domains"/>
    <property type="match status" value="2"/>
</dbReference>
<dbReference type="CDD" id="cd17478">
    <property type="entry name" value="MFS_FsR"/>
    <property type="match status" value="1"/>
</dbReference>
<keyword evidence="3 4" id="KW-0472">Membrane</keyword>
<accession>A0A532UZB5</accession>
<dbReference type="PANTHER" id="PTHR43129:SF1">
    <property type="entry name" value="FOSMIDOMYCIN RESISTANCE PROTEIN"/>
    <property type="match status" value="1"/>
</dbReference>
<feature type="transmembrane region" description="Helical" evidence="4">
    <location>
        <begin position="292"/>
        <end position="315"/>
    </location>
</feature>
<reference evidence="6 7" key="1">
    <citation type="submission" date="2017-06" db="EMBL/GenBank/DDBJ databases">
        <title>Novel microbial phyla capable of carbon fixation and sulfur reduction in deep-sea sediments.</title>
        <authorList>
            <person name="Huang J."/>
            <person name="Baker B."/>
            <person name="Wang Y."/>
        </authorList>
    </citation>
    <scope>NUCLEOTIDE SEQUENCE [LARGE SCALE GENOMIC DNA]</scope>
    <source>
        <strain evidence="6">B3_LCP</strain>
    </source>
</reference>
<dbReference type="Proteomes" id="UP000319619">
    <property type="component" value="Unassembled WGS sequence"/>
</dbReference>
<organism evidence="6 7">
    <name type="scientific">candidate division LCP-89 bacterium B3_LCP</name>
    <dbReference type="NCBI Taxonomy" id="2012998"/>
    <lineage>
        <taxon>Bacteria</taxon>
        <taxon>Pseudomonadati</taxon>
        <taxon>Bacteria division LCP-89</taxon>
    </lineage>
</organism>
<feature type="transmembrane region" description="Helical" evidence="4">
    <location>
        <begin position="95"/>
        <end position="117"/>
    </location>
</feature>
<feature type="transmembrane region" description="Helical" evidence="4">
    <location>
        <begin position="205"/>
        <end position="228"/>
    </location>
</feature>